<gene>
    <name evidence="2" type="ORF">GWI33_011372</name>
</gene>
<dbReference type="AlphaFoldDB" id="A0A834MET4"/>
<evidence type="ECO:0000313" key="2">
    <source>
        <dbReference type="EMBL" id="KAF7275684.1"/>
    </source>
</evidence>
<sequence length="75" mass="8391">MKENANKTLCLVRPAPRIRTPPKLGYGKVSRKKTPRVTTKQPFKRALVSSKNQHHVTLPNHCRKPAPDDPGVNPS</sequence>
<evidence type="ECO:0000256" key="1">
    <source>
        <dbReference type="SAM" id="MobiDB-lite"/>
    </source>
</evidence>
<proteinExistence type="predicted"/>
<feature type="region of interest" description="Disordered" evidence="1">
    <location>
        <begin position="1"/>
        <end position="75"/>
    </location>
</feature>
<keyword evidence="3" id="KW-1185">Reference proteome</keyword>
<dbReference type="Proteomes" id="UP000625711">
    <property type="component" value="Unassembled WGS sequence"/>
</dbReference>
<reference evidence="2" key="1">
    <citation type="submission" date="2020-08" db="EMBL/GenBank/DDBJ databases">
        <title>Genome sequencing and assembly of the red palm weevil Rhynchophorus ferrugineus.</title>
        <authorList>
            <person name="Dias G.B."/>
            <person name="Bergman C.M."/>
            <person name="Manee M."/>
        </authorList>
    </citation>
    <scope>NUCLEOTIDE SEQUENCE</scope>
    <source>
        <strain evidence="2">AA-2017</strain>
        <tissue evidence="2">Whole larva</tissue>
    </source>
</reference>
<evidence type="ECO:0000313" key="3">
    <source>
        <dbReference type="Proteomes" id="UP000625711"/>
    </source>
</evidence>
<protein>
    <submittedName>
        <fullName evidence="2">Uncharacterized protein</fullName>
    </submittedName>
</protein>
<name>A0A834MET4_RHYFE</name>
<accession>A0A834MET4</accession>
<organism evidence="2 3">
    <name type="scientific">Rhynchophorus ferrugineus</name>
    <name type="common">Red palm weevil</name>
    <name type="synonym">Curculio ferrugineus</name>
    <dbReference type="NCBI Taxonomy" id="354439"/>
    <lineage>
        <taxon>Eukaryota</taxon>
        <taxon>Metazoa</taxon>
        <taxon>Ecdysozoa</taxon>
        <taxon>Arthropoda</taxon>
        <taxon>Hexapoda</taxon>
        <taxon>Insecta</taxon>
        <taxon>Pterygota</taxon>
        <taxon>Neoptera</taxon>
        <taxon>Endopterygota</taxon>
        <taxon>Coleoptera</taxon>
        <taxon>Polyphaga</taxon>
        <taxon>Cucujiformia</taxon>
        <taxon>Curculionidae</taxon>
        <taxon>Dryophthorinae</taxon>
        <taxon>Rhynchophorus</taxon>
    </lineage>
</organism>
<comment type="caution">
    <text evidence="2">The sequence shown here is derived from an EMBL/GenBank/DDBJ whole genome shotgun (WGS) entry which is preliminary data.</text>
</comment>
<dbReference type="EMBL" id="JAACXV010009422">
    <property type="protein sequence ID" value="KAF7275684.1"/>
    <property type="molecule type" value="Genomic_DNA"/>
</dbReference>